<dbReference type="InterPro" id="IPR040324">
    <property type="entry name" value="WDR44/Dgr2"/>
</dbReference>
<feature type="compositionally biased region" description="Polar residues" evidence="4">
    <location>
        <begin position="111"/>
        <end position="131"/>
    </location>
</feature>
<feature type="region of interest" description="Disordered" evidence="4">
    <location>
        <begin position="260"/>
        <end position="279"/>
    </location>
</feature>
<feature type="repeat" description="WD" evidence="3">
    <location>
        <begin position="220"/>
        <end position="261"/>
    </location>
</feature>
<dbReference type="Gene3D" id="2.130.10.10">
    <property type="entry name" value="YVTN repeat-like/Quinoprotein amine dehydrogenase"/>
    <property type="match status" value="1"/>
</dbReference>
<dbReference type="PRINTS" id="PR00320">
    <property type="entry name" value="GPROTEINBRPT"/>
</dbReference>
<feature type="compositionally biased region" description="Low complexity" evidence="4">
    <location>
        <begin position="150"/>
        <end position="174"/>
    </location>
</feature>
<feature type="repeat" description="WD" evidence="3">
    <location>
        <begin position="299"/>
        <end position="339"/>
    </location>
</feature>
<reference evidence="5" key="1">
    <citation type="submission" date="2013-08" db="EMBL/GenBank/DDBJ databases">
        <title>Gene expansion shapes genome architecture in the human pathogen Lichtheimia corymbifera: an evolutionary genomics analysis in the ancient terrestrial Mucorales (Mucoromycotina).</title>
        <authorList>
            <person name="Schwartze V.U."/>
            <person name="Winter S."/>
            <person name="Shelest E."/>
            <person name="Marcet-Houben M."/>
            <person name="Horn F."/>
            <person name="Wehner S."/>
            <person name="Hoffmann K."/>
            <person name="Riege K."/>
            <person name="Sammeth M."/>
            <person name="Nowrousian M."/>
            <person name="Valiante V."/>
            <person name="Linde J."/>
            <person name="Jacobsen I.D."/>
            <person name="Marz M."/>
            <person name="Brakhage A.A."/>
            <person name="Gabaldon T."/>
            <person name="Bocker S."/>
            <person name="Voigt K."/>
        </authorList>
    </citation>
    <scope>NUCLEOTIDE SEQUENCE [LARGE SCALE GENOMIC DNA]</scope>
    <source>
        <strain evidence="5">FSU 9682</strain>
    </source>
</reference>
<dbReference type="STRING" id="1263082.A0A068RYD4"/>
<dbReference type="InterPro" id="IPR036322">
    <property type="entry name" value="WD40_repeat_dom_sf"/>
</dbReference>
<dbReference type="SMART" id="SM00320">
    <property type="entry name" value="WD40"/>
    <property type="match status" value="6"/>
</dbReference>
<evidence type="ECO:0000256" key="3">
    <source>
        <dbReference type="PROSITE-ProRule" id="PRU00221"/>
    </source>
</evidence>
<name>A0A068RYD4_9FUNG</name>
<dbReference type="PROSITE" id="PS50294">
    <property type="entry name" value="WD_REPEATS_REGION"/>
    <property type="match status" value="3"/>
</dbReference>
<dbReference type="PROSITE" id="PS50082">
    <property type="entry name" value="WD_REPEATS_2"/>
    <property type="match status" value="3"/>
</dbReference>
<gene>
    <name evidence="5" type="ORF">LCOR_06328.1</name>
</gene>
<keyword evidence="1 3" id="KW-0853">WD repeat</keyword>
<dbReference type="OrthoDB" id="1932312at2759"/>
<evidence type="ECO:0000313" key="5">
    <source>
        <dbReference type="EMBL" id="CDH55158.1"/>
    </source>
</evidence>
<evidence type="ECO:0000256" key="4">
    <source>
        <dbReference type="SAM" id="MobiDB-lite"/>
    </source>
</evidence>
<proteinExistence type="predicted"/>
<dbReference type="PANTHER" id="PTHR14221:SF0">
    <property type="entry name" value="WD REPEAT-CONTAINING PROTEIN 44"/>
    <property type="match status" value="1"/>
</dbReference>
<feature type="region of interest" description="Disordered" evidence="4">
    <location>
        <begin position="109"/>
        <end position="190"/>
    </location>
</feature>
<dbReference type="Proteomes" id="UP000027586">
    <property type="component" value="Unassembled WGS sequence"/>
</dbReference>
<keyword evidence="6" id="KW-1185">Reference proteome</keyword>
<evidence type="ECO:0000256" key="1">
    <source>
        <dbReference type="ARBA" id="ARBA00022574"/>
    </source>
</evidence>
<dbReference type="SUPFAM" id="SSF50978">
    <property type="entry name" value="WD40 repeat-like"/>
    <property type="match status" value="1"/>
</dbReference>
<feature type="region of interest" description="Disordered" evidence="4">
    <location>
        <begin position="1"/>
        <end position="20"/>
    </location>
</feature>
<dbReference type="Pfam" id="PF00400">
    <property type="entry name" value="WD40"/>
    <property type="match status" value="5"/>
</dbReference>
<feature type="repeat" description="WD" evidence="3">
    <location>
        <begin position="339"/>
        <end position="373"/>
    </location>
</feature>
<dbReference type="InterPro" id="IPR015943">
    <property type="entry name" value="WD40/YVTN_repeat-like_dom_sf"/>
</dbReference>
<feature type="region of interest" description="Disordered" evidence="4">
    <location>
        <begin position="709"/>
        <end position="741"/>
    </location>
</feature>
<feature type="compositionally biased region" description="Basic and acidic residues" evidence="4">
    <location>
        <begin position="268"/>
        <end position="279"/>
    </location>
</feature>
<accession>A0A068RYD4</accession>
<dbReference type="InterPro" id="IPR001680">
    <property type="entry name" value="WD40_rpt"/>
</dbReference>
<protein>
    <submittedName>
        <fullName evidence="5">Wd repeat containing protein 44</fullName>
    </submittedName>
</protein>
<organism evidence="5 6">
    <name type="scientific">Lichtheimia corymbifera JMRC:FSU:9682</name>
    <dbReference type="NCBI Taxonomy" id="1263082"/>
    <lineage>
        <taxon>Eukaryota</taxon>
        <taxon>Fungi</taxon>
        <taxon>Fungi incertae sedis</taxon>
        <taxon>Mucoromycota</taxon>
        <taxon>Mucoromycotina</taxon>
        <taxon>Mucoromycetes</taxon>
        <taxon>Mucorales</taxon>
        <taxon>Lichtheimiaceae</taxon>
        <taxon>Lichtheimia</taxon>
    </lineage>
</organism>
<sequence length="741" mass="83423">MNSDSNKFSDLRDTNSIPSPSMIDVADLLAHDRMQRAMSDTILSSTDRRFIDDTMPVYTSGSIRAPCRSSPVSPARSNPLDDYFLYDDDTASTNNNGHGNTVLIYKEPSHHSSLQSDHATSAKNDTLSNDKNGSKVKFKHFLDHLKPRRTSNSSSRRTSKDSSSSSWRDSSDSSILSHLSWQPPAPHGAHYVKLRPRHKHVKDMERLIHAQTLKMNTGRSSEHGNAIWAMNFSPDGKYMAAVGQDHVIRIWKVRDGAQAVEQQENEDGDSHQHSHRTNRDIREEHMSINVFDEEPVKEFVGHTDDILALRWSKNHFLLSASLDNTVMLWHVSVNECLCLFQHVDFVTGVAFHPMDDRYFVSGSTDGRVRIWNIPKKCVVSWASTPDKSVITAVGFTPDGKTVCAGSTNGQLFLYDTEKLKYRSKMELKRRHAKRGRKITGIEIVPRTTEPIVLVTSNDSEIRLIHVGDKHVLHRYIGAENESSQIKAAPSDDGQYIACGSDKHTVHIWGTYSPSSSSDRERSLKTNSNVDLAENVFGRNNGDLHDDERSSKLSNGRLSQWLHPGDQQWQERLYNHERYFTAGRGIVTRVIFAPTAARQQLAISGTDMIYNHTPITYVHHDASKPSSKDNPDIRVSHRMPRVEKDSFENQEELLERAKYDYTDGHILVTASDKGEIKVWRFDSGVYSGMSSGITGLSDMFRPSRRASFANGTLAPDHRPTSGSFSSVGARPSFRALRRASKK</sequence>
<evidence type="ECO:0000256" key="2">
    <source>
        <dbReference type="ARBA" id="ARBA00022737"/>
    </source>
</evidence>
<comment type="caution">
    <text evidence="5">The sequence shown here is derived from an EMBL/GenBank/DDBJ whole genome shotgun (WGS) entry which is preliminary data.</text>
</comment>
<keyword evidence="2" id="KW-0677">Repeat</keyword>
<dbReference type="PANTHER" id="PTHR14221">
    <property type="entry name" value="WD REPEAT DOMAIN 44"/>
    <property type="match status" value="1"/>
</dbReference>
<dbReference type="VEuPathDB" id="FungiDB:LCOR_06328.1"/>
<dbReference type="AlphaFoldDB" id="A0A068RYD4"/>
<dbReference type="EMBL" id="CBTN010000027">
    <property type="protein sequence ID" value="CDH55158.1"/>
    <property type="molecule type" value="Genomic_DNA"/>
</dbReference>
<evidence type="ECO:0000313" key="6">
    <source>
        <dbReference type="Proteomes" id="UP000027586"/>
    </source>
</evidence>
<dbReference type="InterPro" id="IPR020472">
    <property type="entry name" value="WD40_PAC1"/>
</dbReference>